<organism evidence="10 11">
    <name type="scientific">Laodelphax striatellus</name>
    <name type="common">Small brown planthopper</name>
    <name type="synonym">Delphax striatella</name>
    <dbReference type="NCBI Taxonomy" id="195883"/>
    <lineage>
        <taxon>Eukaryota</taxon>
        <taxon>Metazoa</taxon>
        <taxon>Ecdysozoa</taxon>
        <taxon>Arthropoda</taxon>
        <taxon>Hexapoda</taxon>
        <taxon>Insecta</taxon>
        <taxon>Pterygota</taxon>
        <taxon>Neoptera</taxon>
        <taxon>Paraneoptera</taxon>
        <taxon>Hemiptera</taxon>
        <taxon>Auchenorrhyncha</taxon>
        <taxon>Fulgoroidea</taxon>
        <taxon>Delphacidae</taxon>
        <taxon>Criomorphinae</taxon>
        <taxon>Laodelphax</taxon>
    </lineage>
</organism>
<feature type="domain" description="Protein kinase" evidence="8">
    <location>
        <begin position="298"/>
        <end position="563"/>
    </location>
</feature>
<evidence type="ECO:0000259" key="9">
    <source>
        <dbReference type="PROSITE" id="PS50853"/>
    </source>
</evidence>
<dbReference type="Gene3D" id="2.60.40.10">
    <property type="entry name" value="Immunoglobulins"/>
    <property type="match status" value="1"/>
</dbReference>
<dbReference type="STRING" id="195883.A0A482X9F3"/>
<feature type="transmembrane region" description="Helical" evidence="7">
    <location>
        <begin position="214"/>
        <end position="239"/>
    </location>
</feature>
<evidence type="ECO:0000256" key="4">
    <source>
        <dbReference type="ARBA" id="ARBA00022989"/>
    </source>
</evidence>
<reference evidence="10 11" key="1">
    <citation type="journal article" date="2017" name="Gigascience">
        <title>Genome sequence of the small brown planthopper, Laodelphax striatellus.</title>
        <authorList>
            <person name="Zhu J."/>
            <person name="Jiang F."/>
            <person name="Wang X."/>
            <person name="Yang P."/>
            <person name="Bao Y."/>
            <person name="Zhao W."/>
            <person name="Wang W."/>
            <person name="Lu H."/>
            <person name="Wang Q."/>
            <person name="Cui N."/>
            <person name="Li J."/>
            <person name="Chen X."/>
            <person name="Luo L."/>
            <person name="Yu J."/>
            <person name="Kang L."/>
            <person name="Cui F."/>
        </authorList>
    </citation>
    <scope>NUCLEOTIDE SEQUENCE [LARGE SCALE GENOMIC DNA]</scope>
    <source>
        <strain evidence="10">Lst14</strain>
    </source>
</reference>
<gene>
    <name evidence="10" type="ORF">LSTR_LSTR006691</name>
</gene>
<dbReference type="Proteomes" id="UP000291343">
    <property type="component" value="Unassembled WGS sequence"/>
</dbReference>
<keyword evidence="4 7" id="KW-1133">Transmembrane helix</keyword>
<dbReference type="InterPro" id="IPR003961">
    <property type="entry name" value="FN3_dom"/>
</dbReference>
<proteinExistence type="predicted"/>
<evidence type="ECO:0000256" key="7">
    <source>
        <dbReference type="SAM" id="Phobius"/>
    </source>
</evidence>
<comment type="caution">
    <text evidence="10">The sequence shown here is derived from an EMBL/GenBank/DDBJ whole genome shotgun (WGS) entry which is preliminary data.</text>
</comment>
<dbReference type="Pfam" id="PF23144">
    <property type="entry name" value="Fn3_PTPRU"/>
    <property type="match status" value="1"/>
</dbReference>
<comment type="subcellular location">
    <subcellularLocation>
        <location evidence="1">Membrane</location>
        <topology evidence="1">Single-pass type I membrane protein</topology>
    </subcellularLocation>
</comment>
<evidence type="ECO:0000313" key="10">
    <source>
        <dbReference type="EMBL" id="RZF42098.1"/>
    </source>
</evidence>
<keyword evidence="11" id="KW-1185">Reference proteome</keyword>
<dbReference type="InterPro" id="IPR050122">
    <property type="entry name" value="RTK"/>
</dbReference>
<dbReference type="InterPro" id="IPR011009">
    <property type="entry name" value="Kinase-like_dom_sf"/>
</dbReference>
<name>A0A482X9F3_LAOST</name>
<dbReference type="CDD" id="cd00063">
    <property type="entry name" value="FN3"/>
    <property type="match status" value="1"/>
</dbReference>
<keyword evidence="3" id="KW-0732">Signal</keyword>
<keyword evidence="6" id="KW-0325">Glycoprotein</keyword>
<dbReference type="InterPro" id="IPR001245">
    <property type="entry name" value="Ser-Thr/Tyr_kinase_cat_dom"/>
</dbReference>
<keyword evidence="5 7" id="KW-0472">Membrane</keyword>
<dbReference type="SUPFAM" id="SSF49265">
    <property type="entry name" value="Fibronectin type III"/>
    <property type="match status" value="1"/>
</dbReference>
<accession>A0A482X9F3</accession>
<dbReference type="InParanoid" id="A0A482X9F3"/>
<dbReference type="GO" id="GO:0004714">
    <property type="term" value="F:transmembrane receptor protein tyrosine kinase activity"/>
    <property type="evidence" value="ECO:0007669"/>
    <property type="project" value="UniProtKB-ARBA"/>
</dbReference>
<dbReference type="SMR" id="A0A482X9F3"/>
<dbReference type="GO" id="GO:0043235">
    <property type="term" value="C:receptor complex"/>
    <property type="evidence" value="ECO:0007669"/>
    <property type="project" value="TreeGrafter"/>
</dbReference>
<dbReference type="PRINTS" id="PR00109">
    <property type="entry name" value="TYRKINASE"/>
</dbReference>
<evidence type="ECO:0000313" key="11">
    <source>
        <dbReference type="Proteomes" id="UP000291343"/>
    </source>
</evidence>
<dbReference type="GO" id="GO:0005886">
    <property type="term" value="C:plasma membrane"/>
    <property type="evidence" value="ECO:0007669"/>
    <property type="project" value="TreeGrafter"/>
</dbReference>
<evidence type="ECO:0000256" key="2">
    <source>
        <dbReference type="ARBA" id="ARBA00022692"/>
    </source>
</evidence>
<dbReference type="Gene3D" id="1.10.510.10">
    <property type="entry name" value="Transferase(Phosphotransferase) domain 1"/>
    <property type="match status" value="1"/>
</dbReference>
<keyword evidence="2 7" id="KW-0812">Transmembrane</keyword>
<evidence type="ECO:0008006" key="12">
    <source>
        <dbReference type="Google" id="ProtNLM"/>
    </source>
</evidence>
<dbReference type="EMBL" id="QKKF02015641">
    <property type="protein sequence ID" value="RZF42098.1"/>
    <property type="molecule type" value="Genomic_DNA"/>
</dbReference>
<dbReference type="GO" id="GO:0005524">
    <property type="term" value="F:ATP binding"/>
    <property type="evidence" value="ECO:0007669"/>
    <property type="project" value="InterPro"/>
</dbReference>
<dbReference type="Gene3D" id="3.30.200.20">
    <property type="entry name" value="Phosphorylase Kinase, domain 1"/>
    <property type="match status" value="1"/>
</dbReference>
<evidence type="ECO:0000259" key="8">
    <source>
        <dbReference type="PROSITE" id="PS50011"/>
    </source>
</evidence>
<dbReference type="PANTHER" id="PTHR24416:SF622">
    <property type="entry name" value="PROTEIN KINASE DOMAIN-CONTAINING PROTEIN"/>
    <property type="match status" value="1"/>
</dbReference>
<dbReference type="SUPFAM" id="SSF56112">
    <property type="entry name" value="Protein kinase-like (PK-like)"/>
    <property type="match status" value="1"/>
</dbReference>
<dbReference type="InterPro" id="IPR000719">
    <property type="entry name" value="Prot_kinase_dom"/>
</dbReference>
<dbReference type="InterPro" id="IPR057598">
    <property type="entry name" value="Fn3_PTPRU"/>
</dbReference>
<evidence type="ECO:0000256" key="3">
    <source>
        <dbReference type="ARBA" id="ARBA00022729"/>
    </source>
</evidence>
<evidence type="ECO:0000256" key="5">
    <source>
        <dbReference type="ARBA" id="ARBA00023136"/>
    </source>
</evidence>
<evidence type="ECO:0000256" key="6">
    <source>
        <dbReference type="ARBA" id="ARBA00023180"/>
    </source>
</evidence>
<sequence>MIDYYVVSAVLIETHASISLGPSLEWNYPNTTTKAELLNLHPGTRYNISVRANSRLGLGAAKFLAAWTHIGEPTPPEDLEIISRQKNTMIVKAKPINNENGPISAYRFIVISDVNAIVEEHNLRAWSDAQRDDIPYYIAAEVDSQVIQKEFTIGDGRWYGEYFNTPLSPEKTYRVTAGIRSTFEGITRYAYAKQKPMMNVIILDNKPNDEDSSLAHFLVVAIVFSALLLCGCIVVYFVIRRRIGYRRRRAHYRQELTLQGPIIEVVNDGYVPEEIDERVNYYEKLQQQVWNIPRSSLELKDEHVGQGRFGSLFKGVIQHRGIPMPTLIYSIEDGKLCDVDKRTMLKELGSLIECGKHNNVLALVGTSEAPETLYIVLEYHPASLKDMLIESRILSQPEKDKIKFCSLLENDIVSFAIGISRGMEFLSSKKIIHKQLTSRNVAMADGVIPKITGFGISSFHKQNQIPDYTRWTAQEVFKKCSFSTKSDVWSFGCLLWEICVVGGTPYANVENHHVSARVIHGLRLPQTEYIGDCLYQLMLDCWQIDLDERPSFRDITSTLEGIVNRNEVPIELNFMLYPGFQYMPYFDDLEPLS</sequence>
<dbReference type="PANTHER" id="PTHR24416">
    <property type="entry name" value="TYROSINE-PROTEIN KINASE RECEPTOR"/>
    <property type="match status" value="1"/>
</dbReference>
<feature type="domain" description="Fibronectin type-III" evidence="9">
    <location>
        <begin position="1"/>
        <end position="78"/>
    </location>
</feature>
<protein>
    <recommendedName>
        <fullName evidence="12">Protein kinase domain-containing protein</fullName>
    </recommendedName>
</protein>
<dbReference type="Pfam" id="PF07714">
    <property type="entry name" value="PK_Tyr_Ser-Thr"/>
    <property type="match status" value="1"/>
</dbReference>
<dbReference type="AlphaFoldDB" id="A0A482X9F3"/>
<dbReference type="PROSITE" id="PS50853">
    <property type="entry name" value="FN3"/>
    <property type="match status" value="1"/>
</dbReference>
<dbReference type="InterPro" id="IPR013783">
    <property type="entry name" value="Ig-like_fold"/>
</dbReference>
<dbReference type="OrthoDB" id="9943809at2759"/>
<evidence type="ECO:0000256" key="1">
    <source>
        <dbReference type="ARBA" id="ARBA00004479"/>
    </source>
</evidence>
<dbReference type="GO" id="GO:0007169">
    <property type="term" value="P:cell surface receptor protein tyrosine kinase signaling pathway"/>
    <property type="evidence" value="ECO:0007669"/>
    <property type="project" value="TreeGrafter"/>
</dbReference>
<dbReference type="InterPro" id="IPR036116">
    <property type="entry name" value="FN3_sf"/>
</dbReference>
<dbReference type="PROSITE" id="PS50011">
    <property type="entry name" value="PROTEIN_KINASE_DOM"/>
    <property type="match status" value="1"/>
</dbReference>